<evidence type="ECO:0000256" key="1">
    <source>
        <dbReference type="ARBA" id="ARBA00004300"/>
    </source>
</evidence>
<protein>
    <recommendedName>
        <fullName evidence="5">ALMS motif domain-containing protein</fullName>
    </recommendedName>
</protein>
<evidence type="ECO:0000313" key="7">
    <source>
        <dbReference type="Proteomes" id="UP001154078"/>
    </source>
</evidence>
<feature type="compositionally biased region" description="Polar residues" evidence="4">
    <location>
        <begin position="857"/>
        <end position="867"/>
    </location>
</feature>
<feature type="compositionally biased region" description="Basic and acidic residues" evidence="4">
    <location>
        <begin position="1187"/>
        <end position="1199"/>
    </location>
</feature>
<evidence type="ECO:0000256" key="4">
    <source>
        <dbReference type="SAM" id="MobiDB-lite"/>
    </source>
</evidence>
<evidence type="ECO:0000259" key="5">
    <source>
        <dbReference type="Pfam" id="PF15309"/>
    </source>
</evidence>
<accession>A0A9P0FH64</accession>
<feature type="region of interest" description="Disordered" evidence="4">
    <location>
        <begin position="564"/>
        <end position="603"/>
    </location>
</feature>
<keyword evidence="2" id="KW-0963">Cytoplasm</keyword>
<feature type="domain" description="ALMS motif" evidence="5">
    <location>
        <begin position="1201"/>
        <end position="1309"/>
    </location>
</feature>
<feature type="region of interest" description="Disordered" evidence="4">
    <location>
        <begin position="970"/>
        <end position="1017"/>
    </location>
</feature>
<feature type="region of interest" description="Disordered" evidence="4">
    <location>
        <begin position="145"/>
        <end position="234"/>
    </location>
</feature>
<feature type="compositionally biased region" description="Low complexity" evidence="4">
    <location>
        <begin position="533"/>
        <end position="544"/>
    </location>
</feature>
<feature type="region of interest" description="Disordered" evidence="4">
    <location>
        <begin position="1157"/>
        <end position="1199"/>
    </location>
</feature>
<organism evidence="6 7">
    <name type="scientific">Brassicogethes aeneus</name>
    <name type="common">Rape pollen beetle</name>
    <name type="synonym">Meligethes aeneus</name>
    <dbReference type="NCBI Taxonomy" id="1431903"/>
    <lineage>
        <taxon>Eukaryota</taxon>
        <taxon>Metazoa</taxon>
        <taxon>Ecdysozoa</taxon>
        <taxon>Arthropoda</taxon>
        <taxon>Hexapoda</taxon>
        <taxon>Insecta</taxon>
        <taxon>Pterygota</taxon>
        <taxon>Neoptera</taxon>
        <taxon>Endopterygota</taxon>
        <taxon>Coleoptera</taxon>
        <taxon>Polyphaga</taxon>
        <taxon>Cucujiformia</taxon>
        <taxon>Nitidulidae</taxon>
        <taxon>Meligethinae</taxon>
        <taxon>Brassicogethes</taxon>
    </lineage>
</organism>
<dbReference type="Proteomes" id="UP001154078">
    <property type="component" value="Chromosome 4"/>
</dbReference>
<dbReference type="OrthoDB" id="2448405at2759"/>
<dbReference type="Pfam" id="PF15309">
    <property type="entry name" value="ALMS_motif"/>
    <property type="match status" value="1"/>
</dbReference>
<feature type="compositionally biased region" description="Basic and acidic residues" evidence="4">
    <location>
        <begin position="1165"/>
        <end position="1178"/>
    </location>
</feature>
<feature type="region of interest" description="Disordered" evidence="4">
    <location>
        <begin position="469"/>
        <end position="490"/>
    </location>
</feature>
<dbReference type="InterPro" id="IPR029299">
    <property type="entry name" value="ALMS_motif"/>
</dbReference>
<sequence>MESKDKEKDTDAVVDYYRKYSQNKNLPKYFSGTSVSYMPEIVSDDKDSNKKISKTLAEFSFEHDEHENKNISRASSAMSNKNLVWDNGADIGYGNALHRTISLPDIRITDTEEENKVVKENIQVVVINFDSEDSESDVPIEINIESSSTTAESQSNKSEVGSSGESHKLKTEVTVSSSSSSRENINYADNASLKGKIGLPEAHSTPKYPEEDKIEPDIKPTPARRDLKPKKPRKLSENKLEDFAPKVVNLCITKPITIECSGKVKLQNKVIQTRVKKSSIAIQTDDLPENEVITIKPKEIVTVDKNNQEVVYYEHPSDQNNKTSAIQTDSEIVASECNSFEYFKNEDKSSISTTEVPLKVTQANQNLDVIQMKRHETQPDLSHHLHSSSKECPLGEVISANQDDSTSKDLQKNFELLEKLVKSKKYDGATKRRYVRKIMNKIIELNCRDDSSTSSELFFPKKGKEKSKEQFAAPVSKVTSSTESSDRKYQGMSLQSNIPWYPVQQSKKLETKTFVQEILPDREKKQSSKEESSSQPEIIPIPAQGFHKTQGRFTLTNNELYINHDSLAPENGDNFGSYGDGDKPSPHTSSDKSYPNWKEDQTESERILERKKLDCVTQFAKRERENQVIWIENEISHLTKLKSLLNKPQASQIEVTKQTHVYSVTKAAENSKRKYVIETEIGSARLGDIDFQLEGQVYNVHDGYSNRTATSGRIRGEIEVVSDNSTTNIRVSARCQYCHCTNCTCTLCSKCNKNPCICTGYCTRCTKNPCVCIDLSYLKDSSENEAKSSKSCSCKKKDLCSECGCFRTATTSRSRQYFTVKEVEDNFPVEEKSTSSTDPIPSKPPPTAKTEKLYSGKNLQTTPGRFSRNTFVQTSSISCDCKVTQTDTERQPYSAKISNRQRETDNRNEEIQTDDIDQHVATTQTTDRSKSNSDHSSSGSGGGSVEINARTAQRNFDDDFEERLRNLEKHFQQQEEDDRERVSSSTEVKETDEYINETSATPTSDNEINRKKSSSTSSSYCYCCKKIISENAARVSRKMSKDRISLCRQCLKRNPCRKRLAENHKCTCFSLIKTEMLRELQKTIDQLGEMYCACKNPGRADRSNYCCYCERKLRKTVQTENGIAYTLTLEKGGPSQNSPQSLKKVYRRLEEIKMRVPSSGSKLFKNKENKTRKDDGKSRSTTQKSQENNKKQKDKDDDKVSYTLQEYLRQNRPDFINSADFRRQTVLNNRIEKDERDELKLQFLNERQLPMKQNRLFTEKEMKEITRKNYQKLPEVQNKLINQKQQQLHQASRLIADTFNKKIQKNTLRGRKNFPLDVNVVNLF</sequence>
<feature type="compositionally biased region" description="Basic and acidic residues" evidence="4">
    <location>
        <begin position="208"/>
        <end position="226"/>
    </location>
</feature>
<name>A0A9P0FH64_BRAAE</name>
<feature type="region of interest" description="Disordered" evidence="4">
    <location>
        <begin position="518"/>
        <end position="546"/>
    </location>
</feature>
<dbReference type="GO" id="GO:0005813">
    <property type="term" value="C:centrosome"/>
    <property type="evidence" value="ECO:0007669"/>
    <property type="project" value="UniProtKB-SubCell"/>
</dbReference>
<reference evidence="6" key="1">
    <citation type="submission" date="2021-12" db="EMBL/GenBank/DDBJ databases">
        <authorList>
            <person name="King R."/>
        </authorList>
    </citation>
    <scope>NUCLEOTIDE SEQUENCE</scope>
</reference>
<feature type="compositionally biased region" description="Basic and acidic residues" evidence="4">
    <location>
        <begin position="519"/>
        <end position="532"/>
    </location>
</feature>
<keyword evidence="3" id="KW-0206">Cytoskeleton</keyword>
<gene>
    <name evidence="6" type="ORF">MELIAE_LOCUS7296</name>
</gene>
<feature type="region of interest" description="Disordered" evidence="4">
    <location>
        <begin position="828"/>
        <end position="867"/>
    </location>
</feature>
<keyword evidence="7" id="KW-1185">Reference proteome</keyword>
<feature type="compositionally biased region" description="Polar residues" evidence="4">
    <location>
        <begin position="996"/>
        <end position="1006"/>
    </location>
</feature>
<evidence type="ECO:0000256" key="2">
    <source>
        <dbReference type="ARBA" id="ARBA00022490"/>
    </source>
</evidence>
<proteinExistence type="predicted"/>
<feature type="compositionally biased region" description="Basic and acidic residues" evidence="4">
    <location>
        <begin position="970"/>
        <end position="992"/>
    </location>
</feature>
<evidence type="ECO:0000256" key="3">
    <source>
        <dbReference type="ARBA" id="ARBA00023212"/>
    </source>
</evidence>
<comment type="subcellular location">
    <subcellularLocation>
        <location evidence="1">Cytoplasm</location>
        <location evidence="1">Cytoskeleton</location>
        <location evidence="1">Microtubule organizing center</location>
        <location evidence="1">Centrosome</location>
    </subcellularLocation>
</comment>
<feature type="compositionally biased region" description="Polar residues" evidence="4">
    <location>
        <begin position="145"/>
        <end position="164"/>
    </location>
</feature>
<evidence type="ECO:0000313" key="6">
    <source>
        <dbReference type="EMBL" id="CAH0556105.1"/>
    </source>
</evidence>
<dbReference type="EMBL" id="OV121135">
    <property type="protein sequence ID" value="CAH0556105.1"/>
    <property type="molecule type" value="Genomic_DNA"/>
</dbReference>
<feature type="region of interest" description="Disordered" evidence="4">
    <location>
        <begin position="888"/>
        <end position="950"/>
    </location>
</feature>
<feature type="compositionally biased region" description="Basic and acidic residues" evidence="4">
    <location>
        <begin position="900"/>
        <end position="910"/>
    </location>
</feature>